<evidence type="ECO:0000313" key="3">
    <source>
        <dbReference type="Proteomes" id="UP000016933"/>
    </source>
</evidence>
<dbReference type="Gene3D" id="2.60.120.10">
    <property type="entry name" value="Jelly Rolls"/>
    <property type="match status" value="1"/>
</dbReference>
<evidence type="ECO:0000259" key="1">
    <source>
        <dbReference type="Pfam" id="PF07883"/>
    </source>
</evidence>
<dbReference type="OMA" id="HLIVCEL"/>
<accession>M2WJB9</accession>
<dbReference type="Pfam" id="PF07883">
    <property type="entry name" value="Cupin_2"/>
    <property type="match status" value="1"/>
</dbReference>
<dbReference type="Proteomes" id="UP000016933">
    <property type="component" value="Unassembled WGS sequence"/>
</dbReference>
<dbReference type="CDD" id="cd02231">
    <property type="entry name" value="cupin_BLL6423-like"/>
    <property type="match status" value="1"/>
</dbReference>
<keyword evidence="3" id="KW-1185">Reference proteome</keyword>
<dbReference type="PANTHER" id="PTHR36156">
    <property type="entry name" value="SLR2101 PROTEIN"/>
    <property type="match status" value="1"/>
</dbReference>
<organism evidence="2 3">
    <name type="scientific">Dothistroma septosporum (strain NZE10 / CBS 128990)</name>
    <name type="common">Red band needle blight fungus</name>
    <name type="synonym">Mycosphaerella pini</name>
    <dbReference type="NCBI Taxonomy" id="675120"/>
    <lineage>
        <taxon>Eukaryota</taxon>
        <taxon>Fungi</taxon>
        <taxon>Dikarya</taxon>
        <taxon>Ascomycota</taxon>
        <taxon>Pezizomycotina</taxon>
        <taxon>Dothideomycetes</taxon>
        <taxon>Dothideomycetidae</taxon>
        <taxon>Mycosphaerellales</taxon>
        <taxon>Mycosphaerellaceae</taxon>
        <taxon>Dothistroma</taxon>
    </lineage>
</organism>
<reference evidence="2 3" key="2">
    <citation type="journal article" date="2012" name="PLoS Pathog.">
        <title>Diverse lifestyles and strategies of plant pathogenesis encoded in the genomes of eighteen Dothideomycetes fungi.</title>
        <authorList>
            <person name="Ohm R.A."/>
            <person name="Feau N."/>
            <person name="Henrissat B."/>
            <person name="Schoch C.L."/>
            <person name="Horwitz B.A."/>
            <person name="Barry K.W."/>
            <person name="Condon B.J."/>
            <person name="Copeland A.C."/>
            <person name="Dhillon B."/>
            <person name="Glaser F."/>
            <person name="Hesse C.N."/>
            <person name="Kosti I."/>
            <person name="LaButti K."/>
            <person name="Lindquist E.A."/>
            <person name="Lucas S."/>
            <person name="Salamov A.A."/>
            <person name="Bradshaw R.E."/>
            <person name="Ciuffetti L."/>
            <person name="Hamelin R.C."/>
            <person name="Kema G.H.J."/>
            <person name="Lawrence C."/>
            <person name="Scott J.A."/>
            <person name="Spatafora J.W."/>
            <person name="Turgeon B.G."/>
            <person name="de Wit P.J.G.M."/>
            <person name="Zhong S."/>
            <person name="Goodwin S.B."/>
            <person name="Grigoriev I.V."/>
        </authorList>
    </citation>
    <scope>NUCLEOTIDE SEQUENCE [LARGE SCALE GENOMIC DNA]</scope>
    <source>
        <strain evidence="3">NZE10 / CBS 128990</strain>
    </source>
</reference>
<dbReference type="InterPro" id="IPR047142">
    <property type="entry name" value="OryJ/VirC-like"/>
</dbReference>
<dbReference type="SUPFAM" id="SSF51182">
    <property type="entry name" value="RmlC-like cupins"/>
    <property type="match status" value="1"/>
</dbReference>
<dbReference type="InterPro" id="IPR011051">
    <property type="entry name" value="RmlC_Cupin_sf"/>
</dbReference>
<gene>
    <name evidence="2" type="primary">cup1</name>
    <name evidence="2" type="ORF">DOTSEDRAFT_29250</name>
</gene>
<dbReference type="InterPro" id="IPR014710">
    <property type="entry name" value="RmlC-like_jellyroll"/>
</dbReference>
<dbReference type="EMBL" id="KB446546">
    <property type="protein sequence ID" value="EME39073.1"/>
    <property type="molecule type" value="Genomic_DNA"/>
</dbReference>
<dbReference type="InterPro" id="IPR013096">
    <property type="entry name" value="Cupin_2"/>
</dbReference>
<feature type="domain" description="Cupin type-2" evidence="1">
    <location>
        <begin position="84"/>
        <end position="143"/>
    </location>
</feature>
<protein>
    <submittedName>
        <fullName evidence="2">Cupin domain-containing protein</fullName>
    </submittedName>
</protein>
<dbReference type="OrthoDB" id="5840532at2759"/>
<sequence length="178" mass="19348">MSSYITTHNSKGEAIFSDKVTNSPPKLAFVPGRQDLGYQQIIYDSDILRPDLSHEGDIDTYAERRHKGYPQGQIGPANGPNFGLVTMCAGGSSPFHRTMTLDAIYVTEGEVELHLDSGEMKVVKAGDSVVQRGTMHKWVNVTPNGGQMKMVTMAQPIANGGPIVVGGEKLETEWKARS</sequence>
<name>M2WJB9_DOTSN</name>
<dbReference type="PANTHER" id="PTHR36156:SF2">
    <property type="entry name" value="CUPIN TYPE-2 DOMAIN-CONTAINING PROTEIN"/>
    <property type="match status" value="1"/>
</dbReference>
<dbReference type="HOGENOM" id="CLU_096188_1_0_1"/>
<reference evidence="3" key="1">
    <citation type="journal article" date="2012" name="PLoS Genet.">
        <title>The genomes of the fungal plant pathogens Cladosporium fulvum and Dothistroma septosporum reveal adaptation to different hosts and lifestyles but also signatures of common ancestry.</title>
        <authorList>
            <person name="de Wit P.J.G.M."/>
            <person name="van der Burgt A."/>
            <person name="Oekmen B."/>
            <person name="Stergiopoulos I."/>
            <person name="Abd-Elsalam K.A."/>
            <person name="Aerts A.L."/>
            <person name="Bahkali A.H."/>
            <person name="Beenen H.G."/>
            <person name="Chettri P."/>
            <person name="Cox M.P."/>
            <person name="Datema E."/>
            <person name="de Vries R.P."/>
            <person name="Dhillon B."/>
            <person name="Ganley A.R."/>
            <person name="Griffiths S.A."/>
            <person name="Guo Y."/>
            <person name="Hamelin R.C."/>
            <person name="Henrissat B."/>
            <person name="Kabir M.S."/>
            <person name="Jashni M.K."/>
            <person name="Kema G."/>
            <person name="Klaubauf S."/>
            <person name="Lapidus A."/>
            <person name="Levasseur A."/>
            <person name="Lindquist E."/>
            <person name="Mehrabi R."/>
            <person name="Ohm R.A."/>
            <person name="Owen T.J."/>
            <person name="Salamov A."/>
            <person name="Schwelm A."/>
            <person name="Schijlen E."/>
            <person name="Sun H."/>
            <person name="van den Burg H.A."/>
            <person name="van Ham R.C.H.J."/>
            <person name="Zhang S."/>
            <person name="Goodwin S.B."/>
            <person name="Grigoriev I.V."/>
            <person name="Collemare J."/>
            <person name="Bradshaw R.E."/>
        </authorList>
    </citation>
    <scope>NUCLEOTIDE SEQUENCE [LARGE SCALE GENOMIC DNA]</scope>
    <source>
        <strain evidence="3">NZE10 / CBS 128990</strain>
    </source>
</reference>
<proteinExistence type="predicted"/>
<evidence type="ECO:0000313" key="2">
    <source>
        <dbReference type="EMBL" id="EME39073.1"/>
    </source>
</evidence>
<dbReference type="AlphaFoldDB" id="M2WJB9"/>
<dbReference type="eggNOG" id="ENOG502S90D">
    <property type="taxonomic scope" value="Eukaryota"/>
</dbReference>